<organism evidence="6 7">
    <name type="scientific">Ferrigenium kumadai</name>
    <dbReference type="NCBI Taxonomy" id="1682490"/>
    <lineage>
        <taxon>Bacteria</taxon>
        <taxon>Pseudomonadati</taxon>
        <taxon>Pseudomonadota</taxon>
        <taxon>Betaproteobacteria</taxon>
        <taxon>Nitrosomonadales</taxon>
        <taxon>Gallionellaceae</taxon>
        <taxon>Ferrigenium</taxon>
    </lineage>
</organism>
<name>A0AAN1T077_9PROT</name>
<proteinExistence type="predicted"/>
<feature type="transmembrane region" description="Helical" evidence="5">
    <location>
        <begin position="219"/>
        <end position="240"/>
    </location>
</feature>
<evidence type="ECO:0008006" key="8">
    <source>
        <dbReference type="Google" id="ProtNLM"/>
    </source>
</evidence>
<keyword evidence="7" id="KW-1185">Reference proteome</keyword>
<dbReference type="PANTHER" id="PTHR16950">
    <property type="entry name" value="ZINC TRANSPORTER SLC39A7 HISTIDINE-RICH MEMBRANE PROTEIN KE4"/>
    <property type="match status" value="1"/>
</dbReference>
<feature type="transmembrane region" description="Helical" evidence="5">
    <location>
        <begin position="60"/>
        <end position="79"/>
    </location>
</feature>
<dbReference type="Proteomes" id="UP001319121">
    <property type="component" value="Chromosome"/>
</dbReference>
<evidence type="ECO:0000313" key="6">
    <source>
        <dbReference type="EMBL" id="BBI98934.1"/>
    </source>
</evidence>
<sequence>MSAILFSIATFFSTCVGGFFALKFHDRLHFILSFTAGVLLGVVSFELLPEIFRLSRDSGIDATGSMVALVVGFLLFHSLEKFLLIHHVHEADYATHHHPRVGVLSALFLAGHSFMDGVGIGLGFQVSQSTGVLVAIAVISHDFCDGLNTVSLMLVNRNTTRHAIAMLLLDSAAPVLGTVSTLFIHVSPSMLMLYLGFFTGFLLYIGASDILPEAHSHKHAPVTAILIGLTCLGALFIFIASRLA</sequence>
<dbReference type="InterPro" id="IPR003689">
    <property type="entry name" value="ZIP"/>
</dbReference>
<dbReference type="KEGG" id="fku:FGKAn22_06270"/>
<dbReference type="RefSeq" id="WP_212786539.1">
    <property type="nucleotide sequence ID" value="NZ_AP019536.1"/>
</dbReference>
<accession>A0AAN1T077</accession>
<protein>
    <recommendedName>
        <fullName evidence="8">Permease</fullName>
    </recommendedName>
</protein>
<evidence type="ECO:0000256" key="5">
    <source>
        <dbReference type="SAM" id="Phobius"/>
    </source>
</evidence>
<evidence type="ECO:0000256" key="2">
    <source>
        <dbReference type="ARBA" id="ARBA00022692"/>
    </source>
</evidence>
<feature type="transmembrane region" description="Helical" evidence="5">
    <location>
        <begin position="28"/>
        <end position="48"/>
    </location>
</feature>
<dbReference type="AlphaFoldDB" id="A0AAN1T077"/>
<evidence type="ECO:0000313" key="7">
    <source>
        <dbReference type="Proteomes" id="UP001319121"/>
    </source>
</evidence>
<dbReference type="PANTHER" id="PTHR16950:SF16">
    <property type="entry name" value="ZINC TRANSPORTER ZIP13"/>
    <property type="match status" value="1"/>
</dbReference>
<keyword evidence="3 5" id="KW-1133">Transmembrane helix</keyword>
<evidence type="ECO:0000256" key="3">
    <source>
        <dbReference type="ARBA" id="ARBA00022989"/>
    </source>
</evidence>
<dbReference type="GO" id="GO:0016020">
    <property type="term" value="C:membrane"/>
    <property type="evidence" value="ECO:0007669"/>
    <property type="project" value="UniProtKB-SubCell"/>
</dbReference>
<keyword evidence="4 5" id="KW-0472">Membrane</keyword>
<dbReference type="EMBL" id="AP019536">
    <property type="protein sequence ID" value="BBI98934.1"/>
    <property type="molecule type" value="Genomic_DNA"/>
</dbReference>
<gene>
    <name evidence="6" type="ORF">FGKAn22_06270</name>
</gene>
<comment type="subcellular location">
    <subcellularLocation>
        <location evidence="1">Membrane</location>
        <topology evidence="1">Multi-pass membrane protein</topology>
    </subcellularLocation>
</comment>
<keyword evidence="2 5" id="KW-0812">Transmembrane</keyword>
<dbReference type="Pfam" id="PF02535">
    <property type="entry name" value="Zip"/>
    <property type="match status" value="1"/>
</dbReference>
<evidence type="ECO:0000256" key="4">
    <source>
        <dbReference type="ARBA" id="ARBA00023136"/>
    </source>
</evidence>
<evidence type="ECO:0000256" key="1">
    <source>
        <dbReference type="ARBA" id="ARBA00004141"/>
    </source>
</evidence>
<dbReference type="GO" id="GO:0046873">
    <property type="term" value="F:metal ion transmembrane transporter activity"/>
    <property type="evidence" value="ECO:0007669"/>
    <property type="project" value="InterPro"/>
</dbReference>
<reference evidence="6 7" key="1">
    <citation type="submission" date="2019-03" db="EMBL/GenBank/DDBJ databases">
        <title>Complete genome sequence of Ferrigenium kumadai strain An22, a microaerophilic iron-oxidizing bacterium isolated from a paddy field soil.</title>
        <authorList>
            <person name="Watanabe T."/>
            <person name="Asakawa S."/>
        </authorList>
    </citation>
    <scope>NUCLEOTIDE SEQUENCE [LARGE SCALE GENOMIC DNA]</scope>
    <source>
        <strain evidence="6 7">An22</strain>
    </source>
</reference>
<feature type="transmembrane region" description="Helical" evidence="5">
    <location>
        <begin position="191"/>
        <end position="207"/>
    </location>
</feature>
<feature type="transmembrane region" description="Helical" evidence="5">
    <location>
        <begin position="163"/>
        <end position="184"/>
    </location>
</feature>